<dbReference type="Proteomes" id="UP000470246">
    <property type="component" value="Unassembled WGS sequence"/>
</dbReference>
<dbReference type="GO" id="GO:0016616">
    <property type="term" value="F:oxidoreductase activity, acting on the CH-OH group of donors, NAD or NADP as acceptor"/>
    <property type="evidence" value="ECO:0007669"/>
    <property type="project" value="UniProtKB-ARBA"/>
</dbReference>
<dbReference type="PROSITE" id="PS00061">
    <property type="entry name" value="ADH_SHORT"/>
    <property type="match status" value="1"/>
</dbReference>
<comment type="caution">
    <text evidence="4">The sequence shown here is derived from an EMBL/GenBank/DDBJ whole genome shotgun (WGS) entry which is preliminary data.</text>
</comment>
<organism evidence="4 5">
    <name type="scientific">Geodermatophilus sabuli</name>
    <dbReference type="NCBI Taxonomy" id="1564158"/>
    <lineage>
        <taxon>Bacteria</taxon>
        <taxon>Bacillati</taxon>
        <taxon>Actinomycetota</taxon>
        <taxon>Actinomycetes</taxon>
        <taxon>Geodermatophilales</taxon>
        <taxon>Geodermatophilaceae</taxon>
        <taxon>Geodermatophilus</taxon>
    </lineage>
</organism>
<dbReference type="InterPro" id="IPR057326">
    <property type="entry name" value="KR_dom"/>
</dbReference>
<comment type="similarity">
    <text evidence="1">Belongs to the short-chain dehydrogenases/reductases (SDR) family.</text>
</comment>
<protein>
    <submittedName>
        <fullName evidence="4">SDR family oxidoreductase</fullName>
    </submittedName>
</protein>
<dbReference type="SMART" id="SM00822">
    <property type="entry name" value="PKS_KR"/>
    <property type="match status" value="1"/>
</dbReference>
<accession>A0A7K3VZA0</accession>
<dbReference type="PRINTS" id="PR00080">
    <property type="entry name" value="SDRFAMILY"/>
</dbReference>
<keyword evidence="2" id="KW-0560">Oxidoreductase</keyword>
<dbReference type="InterPro" id="IPR020904">
    <property type="entry name" value="Sc_DH/Rdtase_CS"/>
</dbReference>
<dbReference type="InterPro" id="IPR002347">
    <property type="entry name" value="SDR_fam"/>
</dbReference>
<dbReference type="AlphaFoldDB" id="A0A7K3VZA0"/>
<evidence type="ECO:0000256" key="2">
    <source>
        <dbReference type="ARBA" id="ARBA00023002"/>
    </source>
</evidence>
<dbReference type="PANTHER" id="PTHR42760:SF122">
    <property type="entry name" value="NAD(P)-BINDING PROTEIN"/>
    <property type="match status" value="1"/>
</dbReference>
<dbReference type="GO" id="GO:0006633">
    <property type="term" value="P:fatty acid biosynthetic process"/>
    <property type="evidence" value="ECO:0007669"/>
    <property type="project" value="TreeGrafter"/>
</dbReference>
<dbReference type="Gene3D" id="3.40.50.720">
    <property type="entry name" value="NAD(P)-binding Rossmann-like Domain"/>
    <property type="match status" value="1"/>
</dbReference>
<dbReference type="NCBIfam" id="NF005559">
    <property type="entry name" value="PRK07231.1"/>
    <property type="match status" value="1"/>
</dbReference>
<dbReference type="CDD" id="cd05233">
    <property type="entry name" value="SDR_c"/>
    <property type="match status" value="1"/>
</dbReference>
<reference evidence="4 5" key="1">
    <citation type="submission" date="2020-02" db="EMBL/GenBank/DDBJ databases">
        <title>Geodermatophilus sabuli CPCC 205279 I12A-02694.</title>
        <authorList>
            <person name="Jiang Z."/>
        </authorList>
    </citation>
    <scope>NUCLEOTIDE SEQUENCE [LARGE SCALE GENOMIC DNA]</scope>
    <source>
        <strain evidence="4 5">I12A-02694</strain>
    </source>
</reference>
<name>A0A7K3VZA0_9ACTN</name>
<evidence type="ECO:0000313" key="4">
    <source>
        <dbReference type="EMBL" id="NEK57678.1"/>
    </source>
</evidence>
<dbReference type="SUPFAM" id="SSF51735">
    <property type="entry name" value="NAD(P)-binding Rossmann-fold domains"/>
    <property type="match status" value="1"/>
</dbReference>
<dbReference type="PANTHER" id="PTHR42760">
    <property type="entry name" value="SHORT-CHAIN DEHYDROGENASES/REDUCTASES FAMILY MEMBER"/>
    <property type="match status" value="1"/>
</dbReference>
<keyword evidence="5" id="KW-1185">Reference proteome</keyword>
<dbReference type="Pfam" id="PF13561">
    <property type="entry name" value="adh_short_C2"/>
    <property type="match status" value="1"/>
</dbReference>
<proteinExistence type="inferred from homology"/>
<evidence type="ECO:0000313" key="5">
    <source>
        <dbReference type="Proteomes" id="UP000470246"/>
    </source>
</evidence>
<gene>
    <name evidence="4" type="ORF">GCU56_07310</name>
</gene>
<feature type="domain" description="Ketoreductase" evidence="3">
    <location>
        <begin position="6"/>
        <end position="187"/>
    </location>
</feature>
<dbReference type="GO" id="GO:0048038">
    <property type="term" value="F:quinone binding"/>
    <property type="evidence" value="ECO:0007669"/>
    <property type="project" value="TreeGrafter"/>
</dbReference>
<dbReference type="FunFam" id="3.40.50.720:FF:000084">
    <property type="entry name" value="Short-chain dehydrogenase reductase"/>
    <property type="match status" value="1"/>
</dbReference>
<evidence type="ECO:0000256" key="1">
    <source>
        <dbReference type="ARBA" id="ARBA00006484"/>
    </source>
</evidence>
<dbReference type="InterPro" id="IPR036291">
    <property type="entry name" value="NAD(P)-bd_dom_sf"/>
</dbReference>
<evidence type="ECO:0000259" key="3">
    <source>
        <dbReference type="SMART" id="SM00822"/>
    </source>
</evidence>
<sequence length="257" mass="26040">MRLAGKVAVITGAGSGIGREASVRFARAGASVIVADRAEDLGKATEEQVTGEGGAALFVPCDVTDPDSVAATVATGVERFGQLDVVYNNAGGSTANDGAVHEVPIDEWWRALNVDLYGTFLVSRFAIPHLLDRGGSVINTSSAAGLMGVDPGRSAYSAAKGGVIALTRAMAASYAKHGIRVNAIAPGGTATDRIKDAFARTGRELPTGGPGIPVIGQPSDIANAALFLASDEARMVTGQVLAVDGGSTTTRSMGSAR</sequence>
<dbReference type="EMBL" id="JAAGWF010000008">
    <property type="protein sequence ID" value="NEK57678.1"/>
    <property type="molecule type" value="Genomic_DNA"/>
</dbReference>
<dbReference type="PRINTS" id="PR00081">
    <property type="entry name" value="GDHRDH"/>
</dbReference>